<dbReference type="PRINTS" id="PR00080">
    <property type="entry name" value="SDRFAMILY"/>
</dbReference>
<evidence type="ECO:0000313" key="3">
    <source>
        <dbReference type="EMBL" id="ASM74747.1"/>
    </source>
</evidence>
<dbReference type="RefSeq" id="WP_089422783.1">
    <property type="nucleotide sequence ID" value="NZ_CP022417.1"/>
</dbReference>
<keyword evidence="3" id="KW-0614">Plasmid</keyword>
<dbReference type="NCBIfam" id="NF005559">
    <property type="entry name" value="PRK07231.1"/>
    <property type="match status" value="1"/>
</dbReference>
<dbReference type="SUPFAM" id="SSF51735">
    <property type="entry name" value="NAD(P)-binding Rossmann-fold domains"/>
    <property type="match status" value="1"/>
</dbReference>
<protein>
    <submittedName>
        <fullName evidence="3">Dihydroanticapsin 7-dehydrogenase</fullName>
        <ecNumber evidence="3">1.1.1.385</ecNumber>
    </submittedName>
</protein>
<dbReference type="Proteomes" id="UP000199754">
    <property type="component" value="Plasmid pSMR1-2"/>
</dbReference>
<dbReference type="OrthoDB" id="198783at2"/>
<dbReference type="CDD" id="cd05233">
    <property type="entry name" value="SDR_c"/>
    <property type="match status" value="1"/>
</dbReference>
<dbReference type="SMART" id="SM00822">
    <property type="entry name" value="PKS_KR"/>
    <property type="match status" value="1"/>
</dbReference>
<dbReference type="InterPro" id="IPR020904">
    <property type="entry name" value="Sc_DH/Rdtase_CS"/>
</dbReference>
<dbReference type="PROSITE" id="PS00061">
    <property type="entry name" value="ADH_SHORT"/>
    <property type="match status" value="1"/>
</dbReference>
<gene>
    <name evidence="3" type="primary">bacC</name>
    <name evidence="3" type="ORF">SULPSESMR1_03820</name>
</gene>
<dbReference type="PRINTS" id="PR00081">
    <property type="entry name" value="GDHRDH"/>
</dbReference>
<evidence type="ECO:0000313" key="4">
    <source>
        <dbReference type="Proteomes" id="UP000199754"/>
    </source>
</evidence>
<comment type="similarity">
    <text evidence="1">Belongs to the short-chain dehydrogenases/reductases (SDR) family.</text>
</comment>
<name>A0A221K7B7_9RHOB</name>
<organism evidence="3 4">
    <name type="scientific">Pseudosulfitobacter pseudonitzschiae</name>
    <dbReference type="NCBI Taxonomy" id="1402135"/>
    <lineage>
        <taxon>Bacteria</taxon>
        <taxon>Pseudomonadati</taxon>
        <taxon>Pseudomonadota</taxon>
        <taxon>Alphaproteobacteria</taxon>
        <taxon>Rhodobacterales</taxon>
        <taxon>Roseobacteraceae</taxon>
        <taxon>Pseudosulfitobacter</taxon>
    </lineage>
</organism>
<dbReference type="EMBL" id="CP022417">
    <property type="protein sequence ID" value="ASM74747.1"/>
    <property type="molecule type" value="Genomic_DNA"/>
</dbReference>
<keyword evidence="3" id="KW-0560">Oxidoreductase</keyword>
<reference evidence="3 4" key="1">
    <citation type="submission" date="2017-07" db="EMBL/GenBank/DDBJ databases">
        <title>Genome Sequence of Sulfitobacter pseudonitzschiae Strain SMR1 Isolated from a culture of the Diatom Skeletonema marinoi.</title>
        <authorList>
            <person name="Topel M."/>
            <person name="Pinder M.I.M."/>
            <person name="Johansson O.N."/>
            <person name="Kourtchenko O."/>
            <person name="Godhe A."/>
            <person name="Clarke A.K."/>
        </authorList>
    </citation>
    <scope>NUCLEOTIDE SEQUENCE [LARGE SCALE GENOMIC DNA]</scope>
    <source>
        <strain evidence="3 4">SMR1</strain>
        <plasmid evidence="3 4">pSMR1-2</plasmid>
    </source>
</reference>
<dbReference type="InterPro" id="IPR036291">
    <property type="entry name" value="NAD(P)-bd_dom_sf"/>
</dbReference>
<feature type="domain" description="Ketoreductase" evidence="2">
    <location>
        <begin position="7"/>
        <end position="186"/>
    </location>
</feature>
<sequence length="253" mass="25470">MAATQTRSAIITGATSGIGAAIARALAAQGYTLLLVGRRQAAGNALAKALDKTGCTARFLAADLTDPAAAEAVVQAANGYFGGVDVLVNNAGVLTYGRAEETPDSAWDRMIDVNLSAVFRLSRAALPALRARGGGCIVNIASDWALTGARGAVAYAVSKAAVAQLTRCMALDHAGEGIRINAVCPGDTDTPMIAAGLTGADRAAKLAAYGAQIPMGRVGTPEEVADVTAFLVSDSAQYMTGTLIPVDGGMTAG</sequence>
<proteinExistence type="inferred from homology"/>
<evidence type="ECO:0000259" key="2">
    <source>
        <dbReference type="SMART" id="SM00822"/>
    </source>
</evidence>
<dbReference type="GO" id="GO:0016491">
    <property type="term" value="F:oxidoreductase activity"/>
    <property type="evidence" value="ECO:0007669"/>
    <property type="project" value="UniProtKB-KW"/>
</dbReference>
<dbReference type="Pfam" id="PF13561">
    <property type="entry name" value="adh_short_C2"/>
    <property type="match status" value="1"/>
</dbReference>
<dbReference type="Gene3D" id="3.40.50.720">
    <property type="entry name" value="NAD(P)-binding Rossmann-like Domain"/>
    <property type="match status" value="1"/>
</dbReference>
<geneLocation type="plasmid" evidence="3 4">
    <name>pSMR1-2</name>
</geneLocation>
<dbReference type="PANTHER" id="PTHR42879:SF2">
    <property type="entry name" value="3-OXOACYL-[ACYL-CARRIER-PROTEIN] REDUCTASE FABG"/>
    <property type="match status" value="1"/>
</dbReference>
<dbReference type="InterPro" id="IPR050259">
    <property type="entry name" value="SDR"/>
</dbReference>
<dbReference type="AlphaFoldDB" id="A0A221K7B7"/>
<evidence type="ECO:0000256" key="1">
    <source>
        <dbReference type="ARBA" id="ARBA00006484"/>
    </source>
</evidence>
<dbReference type="KEGG" id="spse:SULPSESMR1_03820"/>
<dbReference type="InterPro" id="IPR057326">
    <property type="entry name" value="KR_dom"/>
</dbReference>
<dbReference type="GO" id="GO:0032787">
    <property type="term" value="P:monocarboxylic acid metabolic process"/>
    <property type="evidence" value="ECO:0007669"/>
    <property type="project" value="UniProtKB-ARBA"/>
</dbReference>
<dbReference type="PANTHER" id="PTHR42879">
    <property type="entry name" value="3-OXOACYL-(ACYL-CARRIER-PROTEIN) REDUCTASE"/>
    <property type="match status" value="1"/>
</dbReference>
<dbReference type="InterPro" id="IPR002347">
    <property type="entry name" value="SDR_fam"/>
</dbReference>
<keyword evidence="4" id="KW-1185">Reference proteome</keyword>
<dbReference type="FunFam" id="3.40.50.720:FF:000084">
    <property type="entry name" value="Short-chain dehydrogenase reductase"/>
    <property type="match status" value="1"/>
</dbReference>
<dbReference type="EC" id="1.1.1.385" evidence="3"/>
<accession>A0A221K7B7</accession>